<evidence type="ECO:0000313" key="3">
    <source>
        <dbReference type="Ensembl" id="ENSAMXP00005056029.1"/>
    </source>
</evidence>
<dbReference type="GO" id="GO:0016491">
    <property type="term" value="F:oxidoreductase activity"/>
    <property type="evidence" value="ECO:0007669"/>
    <property type="project" value="TreeGrafter"/>
</dbReference>
<dbReference type="AlphaFoldDB" id="A0A8B9RNU5"/>
<name>A0A8B9RNU5_ASTMX</name>
<dbReference type="PANTHER" id="PTHR43313:SF47">
    <property type="entry name" value="RETINOL DEHYDROGENASE 7"/>
    <property type="match status" value="1"/>
</dbReference>
<dbReference type="PANTHER" id="PTHR43313">
    <property type="entry name" value="SHORT-CHAIN DEHYDROGENASE/REDUCTASE FAMILY 9C"/>
    <property type="match status" value="1"/>
</dbReference>
<accession>A0A8B9RNU5</accession>
<dbReference type="Ensembl" id="ENSAMXT00005060557.1">
    <property type="protein sequence ID" value="ENSAMXP00005056029.1"/>
    <property type="gene ID" value="ENSAMXG00005024904.1"/>
</dbReference>
<dbReference type="InterPro" id="IPR002347">
    <property type="entry name" value="SDR_fam"/>
</dbReference>
<evidence type="ECO:0000313" key="4">
    <source>
        <dbReference type="Proteomes" id="UP000694621"/>
    </source>
</evidence>
<proteinExistence type="inferred from homology"/>
<organism evidence="3 4">
    <name type="scientific">Astyanax mexicanus</name>
    <name type="common">Blind cave fish</name>
    <name type="synonym">Astyanax fasciatus mexicanus</name>
    <dbReference type="NCBI Taxonomy" id="7994"/>
    <lineage>
        <taxon>Eukaryota</taxon>
        <taxon>Metazoa</taxon>
        <taxon>Chordata</taxon>
        <taxon>Craniata</taxon>
        <taxon>Vertebrata</taxon>
        <taxon>Euteleostomi</taxon>
        <taxon>Actinopterygii</taxon>
        <taxon>Neopterygii</taxon>
        <taxon>Teleostei</taxon>
        <taxon>Ostariophysi</taxon>
        <taxon>Characiformes</taxon>
        <taxon>Characoidei</taxon>
        <taxon>Acestrorhamphidae</taxon>
        <taxon>Acestrorhamphinae</taxon>
        <taxon>Astyanax</taxon>
    </lineage>
</organism>
<reference evidence="3" key="1">
    <citation type="submission" date="2025-08" db="UniProtKB">
        <authorList>
            <consortium name="Ensembl"/>
        </authorList>
    </citation>
    <scope>IDENTIFICATION</scope>
</reference>
<dbReference type="InterPro" id="IPR036291">
    <property type="entry name" value="NAD(P)-bd_dom_sf"/>
</dbReference>
<dbReference type="PRINTS" id="PR00081">
    <property type="entry name" value="GDHRDH"/>
</dbReference>
<dbReference type="Proteomes" id="UP000694621">
    <property type="component" value="Unplaced"/>
</dbReference>
<dbReference type="Gene3D" id="3.40.50.720">
    <property type="entry name" value="NAD(P)-binding Rossmann-like Domain"/>
    <property type="match status" value="1"/>
</dbReference>
<dbReference type="PRINTS" id="PR00080">
    <property type="entry name" value="SDRFAMILY"/>
</dbReference>
<evidence type="ECO:0000256" key="2">
    <source>
        <dbReference type="RuleBase" id="RU000363"/>
    </source>
</evidence>
<dbReference type="GO" id="GO:0008202">
    <property type="term" value="P:steroid metabolic process"/>
    <property type="evidence" value="ECO:0007669"/>
    <property type="project" value="TreeGrafter"/>
</dbReference>
<sequence>MQHVAGERVIVSSGKHVLITGCDTGFGNLAARQLDQQGFRVIAACLTEAGASSLRSLASPGLKTVLLDVTDRDSVAGVVEEVRREVGERGLWGLVNNAGRSVPIGPNDWMQLEDFQKVMDVNLIGLINLTLQCLPLLKKAKGRVVNMASILGRLSLTGGGYCLSKWCVEAFSDGLRRDMEHFSMKVSIIEPGFFKTRVTDLNHIESDLKNRWDGLPADVRRSYGDSYLQNCK</sequence>
<evidence type="ECO:0000256" key="1">
    <source>
        <dbReference type="ARBA" id="ARBA00006484"/>
    </source>
</evidence>
<dbReference type="Pfam" id="PF00106">
    <property type="entry name" value="adh_short"/>
    <property type="match status" value="1"/>
</dbReference>
<dbReference type="SUPFAM" id="SSF51735">
    <property type="entry name" value="NAD(P)-binding Rossmann-fold domains"/>
    <property type="match status" value="1"/>
</dbReference>
<protein>
    <submittedName>
        <fullName evidence="3">Retinol dehydrogenase 1</fullName>
    </submittedName>
</protein>
<comment type="similarity">
    <text evidence="1 2">Belongs to the short-chain dehydrogenases/reductases (SDR) family.</text>
</comment>